<keyword evidence="3 13" id="KW-0479">Metal-binding</keyword>
<dbReference type="OrthoDB" id="2590500at2759"/>
<evidence type="ECO:0000256" key="7">
    <source>
        <dbReference type="ARBA" id="ARBA00022912"/>
    </source>
</evidence>
<feature type="region of interest" description="Disordered" evidence="14">
    <location>
        <begin position="1"/>
        <end position="35"/>
    </location>
</feature>
<evidence type="ECO:0000256" key="8">
    <source>
        <dbReference type="ARBA" id="ARBA00023242"/>
    </source>
</evidence>
<evidence type="ECO:0000256" key="11">
    <source>
        <dbReference type="ARBA" id="ARBA00048336"/>
    </source>
</evidence>
<dbReference type="AlphaFoldDB" id="A0A401SLI8"/>
<dbReference type="GO" id="GO:0005737">
    <property type="term" value="C:cytoplasm"/>
    <property type="evidence" value="ECO:0007669"/>
    <property type="project" value="TreeGrafter"/>
</dbReference>
<reference evidence="16 17" key="1">
    <citation type="journal article" date="2018" name="Nat. Ecol. Evol.">
        <title>Shark genomes provide insights into elasmobranch evolution and the origin of vertebrates.</title>
        <authorList>
            <person name="Hara Y"/>
            <person name="Yamaguchi K"/>
            <person name="Onimaru K"/>
            <person name="Kadota M"/>
            <person name="Koyanagi M"/>
            <person name="Keeley SD"/>
            <person name="Tatsumi K"/>
            <person name="Tanaka K"/>
            <person name="Motone F"/>
            <person name="Kageyama Y"/>
            <person name="Nozu R"/>
            <person name="Adachi N"/>
            <person name="Nishimura O"/>
            <person name="Nakagawa R"/>
            <person name="Tanegashima C"/>
            <person name="Kiyatake I"/>
            <person name="Matsumoto R"/>
            <person name="Murakumo K"/>
            <person name="Nishida K"/>
            <person name="Terakita A"/>
            <person name="Kuratani S"/>
            <person name="Sato K"/>
            <person name="Hyodo S Kuraku.S."/>
        </authorList>
    </citation>
    <scope>NUCLEOTIDE SEQUENCE [LARGE SCALE GENOMIC DNA]</scope>
</reference>
<dbReference type="STRING" id="137246.A0A401SLI8"/>
<dbReference type="GO" id="GO:0008420">
    <property type="term" value="F:RNA polymerase II CTD heptapeptide repeat phosphatase activity"/>
    <property type="evidence" value="ECO:0007669"/>
    <property type="project" value="UniProtKB-UniRule"/>
</dbReference>
<evidence type="ECO:0000256" key="2">
    <source>
        <dbReference type="ARBA" id="ARBA00005676"/>
    </source>
</evidence>
<dbReference type="PANTHER" id="PTHR14732">
    <property type="entry name" value="RNA POLYMERASE II SUBUNIT B1 CTD PHOSPHATASE RPAP2-RELATED"/>
    <property type="match status" value="1"/>
</dbReference>
<organism evidence="16 17">
    <name type="scientific">Chiloscyllium punctatum</name>
    <name type="common">Brownbanded bambooshark</name>
    <name type="synonym">Hemiscyllium punctatum</name>
    <dbReference type="NCBI Taxonomy" id="137246"/>
    <lineage>
        <taxon>Eukaryota</taxon>
        <taxon>Metazoa</taxon>
        <taxon>Chordata</taxon>
        <taxon>Craniata</taxon>
        <taxon>Vertebrata</taxon>
        <taxon>Chondrichthyes</taxon>
        <taxon>Elasmobranchii</taxon>
        <taxon>Galeomorphii</taxon>
        <taxon>Galeoidea</taxon>
        <taxon>Orectolobiformes</taxon>
        <taxon>Hemiscylliidae</taxon>
        <taxon>Chiloscyllium</taxon>
    </lineage>
</organism>
<proteinExistence type="inferred from homology"/>
<dbReference type="Gene3D" id="1.25.40.820">
    <property type="match status" value="1"/>
</dbReference>
<dbReference type="InterPro" id="IPR039693">
    <property type="entry name" value="Rtr1/RPAP2"/>
</dbReference>
<evidence type="ECO:0000259" key="15">
    <source>
        <dbReference type="PROSITE" id="PS51479"/>
    </source>
</evidence>
<dbReference type="GO" id="GO:0005634">
    <property type="term" value="C:nucleus"/>
    <property type="evidence" value="ECO:0007669"/>
    <property type="project" value="UniProtKB-SubCell"/>
</dbReference>
<name>A0A401SLI8_CHIPU</name>
<protein>
    <recommendedName>
        <fullName evidence="13">RNA polymerase II subunit B1 CTD phosphatase RPAP2 homolog</fullName>
        <ecNumber evidence="13">3.1.3.16</ecNumber>
    </recommendedName>
</protein>
<keyword evidence="8 13" id="KW-0539">Nucleus</keyword>
<dbReference type="InterPro" id="IPR007308">
    <property type="entry name" value="Rtr1/RPAP2_dom"/>
</dbReference>
<evidence type="ECO:0000256" key="10">
    <source>
        <dbReference type="ARBA" id="ARBA00047761"/>
    </source>
</evidence>
<keyword evidence="7 13" id="KW-0904">Protein phosphatase</keyword>
<sequence length="644" mass="72862">MASERRESPVGESSRSRRRRERSSAATANSKAGVSDVDGALKRKAALQEALRKKRECEAKALRVVEQLLELNVTEEFLLDCIHFITAVHYKDIVEERSIIKQCGYPICQNKLENVPKQQYRISTHTNRVYDITERKCFCSNFCYKASKYLEAQIPKNPLWSRDQERSSVCRLLKEQRGSAGEEVQLQSSSIHASHIDDSPFLEDQDVSTSSSESNSSGDSDQEFVSNIIMGEKCSLEVSAQKQLEKQQPDMIIKSKKMIPVSKHSEMDHKVDNVLQELKKCHVKNAETSSSRSSQSGKSEQLIFTPVEKCSLISEKNLSLTTLKANKNFTTQGLSKKGAASLKMLIAKSKQLSHSTSGVGISGKSNVLELLRQTLIEWRTEETSRFLYGSNSKCAKQPPKWPSPTSFVTVQEELDEDDLDSLEVVEIANPNENAGDNDQTKAEQVGASETTARPLPNFEQLRQESEFLHLKVREFYKGRYVLPKDSEHCCDENHRSVNYVLGSKEEDPVLPLLDFAAQHQIRKQIVLDRLHKVLPELLGSLQLGITDVSGELSSLVKTFRLTNTNIIHTIPEWTLIAVVLLSVLDVKISALQEALQKLTSELFISTLMKELKMIRLSRRLDMFDVLFQWSPKFHLTNRINKNCF</sequence>
<dbReference type="InterPro" id="IPR038534">
    <property type="entry name" value="Rtr1/RPAP2_sf"/>
</dbReference>
<dbReference type="EC" id="3.1.3.16" evidence="13"/>
<comment type="subunit">
    <text evidence="13">Associates with the RNA polymerase II complex.</text>
</comment>
<evidence type="ECO:0000313" key="16">
    <source>
        <dbReference type="EMBL" id="GCC31252.1"/>
    </source>
</evidence>
<dbReference type="PANTHER" id="PTHR14732:SF0">
    <property type="entry name" value="RNA POLYMERASE II SUBUNIT B1 CTD PHOSPHATASE RPAP2-RELATED"/>
    <property type="match status" value="1"/>
</dbReference>
<keyword evidence="17" id="KW-1185">Reference proteome</keyword>
<evidence type="ECO:0000256" key="12">
    <source>
        <dbReference type="PROSITE-ProRule" id="PRU00812"/>
    </source>
</evidence>
<evidence type="ECO:0000256" key="4">
    <source>
        <dbReference type="ARBA" id="ARBA00022771"/>
    </source>
</evidence>
<dbReference type="Proteomes" id="UP000287033">
    <property type="component" value="Unassembled WGS sequence"/>
</dbReference>
<dbReference type="Pfam" id="PF04181">
    <property type="entry name" value="RPAP2_Rtr1"/>
    <property type="match status" value="1"/>
</dbReference>
<feature type="domain" description="RTR1-type" evidence="15">
    <location>
        <begin position="80"/>
        <end position="163"/>
    </location>
</feature>
<evidence type="ECO:0000256" key="9">
    <source>
        <dbReference type="ARBA" id="ARBA00045547"/>
    </source>
</evidence>
<dbReference type="EMBL" id="BEZZ01000351">
    <property type="protein sequence ID" value="GCC31252.1"/>
    <property type="molecule type" value="Genomic_DNA"/>
</dbReference>
<gene>
    <name evidence="16" type="ORF">chiPu_0009709</name>
</gene>
<dbReference type="GO" id="GO:0008270">
    <property type="term" value="F:zinc ion binding"/>
    <property type="evidence" value="ECO:0007669"/>
    <property type="project" value="UniProtKB-KW"/>
</dbReference>
<evidence type="ECO:0000256" key="3">
    <source>
        <dbReference type="ARBA" id="ARBA00022723"/>
    </source>
</evidence>
<comment type="function">
    <text evidence="9">Protein phosphatase that displays CTD phosphatase activity and regulates transcription of snRNA genes. Recognizes and binds phosphorylated 'Ser-7' of the C-terminal heptapeptide repeat domain (CTD) of the largest RNA polymerase II subunit POLR2A, and mediates dephosphorylation of 'Ser-5' of the CTD, thereby promoting transcription of snRNA genes. Downstream of EIF2AK3/PERK, dephosphorylates ERN1, a sensor for the endoplasmic reticulum unfolded protein response (UPR), to abort failed ER-stress adaptation and trigger apoptosis.</text>
</comment>
<comment type="catalytic activity">
    <reaction evidence="11 13">
        <text>O-phospho-L-threonyl-[protein] + H2O = L-threonyl-[protein] + phosphate</text>
        <dbReference type="Rhea" id="RHEA:47004"/>
        <dbReference type="Rhea" id="RHEA-COMP:11060"/>
        <dbReference type="Rhea" id="RHEA-COMP:11605"/>
        <dbReference type="ChEBI" id="CHEBI:15377"/>
        <dbReference type="ChEBI" id="CHEBI:30013"/>
        <dbReference type="ChEBI" id="CHEBI:43474"/>
        <dbReference type="ChEBI" id="CHEBI:61977"/>
        <dbReference type="EC" id="3.1.3.16"/>
    </reaction>
</comment>
<evidence type="ECO:0000256" key="14">
    <source>
        <dbReference type="SAM" id="MobiDB-lite"/>
    </source>
</evidence>
<evidence type="ECO:0000256" key="5">
    <source>
        <dbReference type="ARBA" id="ARBA00022801"/>
    </source>
</evidence>
<dbReference type="GO" id="GO:0043175">
    <property type="term" value="F:RNA polymerase core enzyme binding"/>
    <property type="evidence" value="ECO:0007669"/>
    <property type="project" value="UniProtKB-UniRule"/>
</dbReference>
<dbReference type="PROSITE" id="PS51479">
    <property type="entry name" value="ZF_RTR1"/>
    <property type="match status" value="1"/>
</dbReference>
<comment type="caution">
    <text evidence="16">The sequence shown here is derived from an EMBL/GenBank/DDBJ whole genome shotgun (WGS) entry which is preliminary data.</text>
</comment>
<feature type="region of interest" description="Disordered" evidence="14">
    <location>
        <begin position="197"/>
        <end position="222"/>
    </location>
</feature>
<evidence type="ECO:0000313" key="17">
    <source>
        <dbReference type="Proteomes" id="UP000287033"/>
    </source>
</evidence>
<comment type="catalytic activity">
    <reaction evidence="10 13">
        <text>O-phospho-L-seryl-[protein] + H2O = L-seryl-[protein] + phosphate</text>
        <dbReference type="Rhea" id="RHEA:20629"/>
        <dbReference type="Rhea" id="RHEA-COMP:9863"/>
        <dbReference type="Rhea" id="RHEA-COMP:11604"/>
        <dbReference type="ChEBI" id="CHEBI:15377"/>
        <dbReference type="ChEBI" id="CHEBI:29999"/>
        <dbReference type="ChEBI" id="CHEBI:43474"/>
        <dbReference type="ChEBI" id="CHEBI:83421"/>
        <dbReference type="EC" id="3.1.3.16"/>
    </reaction>
</comment>
<keyword evidence="5 13" id="KW-0378">Hydrolase</keyword>
<keyword evidence="4 13" id="KW-0863">Zinc-finger</keyword>
<comment type="similarity">
    <text evidence="2 12 13">Belongs to the RPAP2 family.</text>
</comment>
<evidence type="ECO:0000256" key="13">
    <source>
        <dbReference type="RuleBase" id="RU367080"/>
    </source>
</evidence>
<evidence type="ECO:0000256" key="1">
    <source>
        <dbReference type="ARBA" id="ARBA00004123"/>
    </source>
</evidence>
<dbReference type="OMA" id="YPICQNK"/>
<comment type="subcellular location">
    <subcellularLocation>
        <location evidence="1 13">Nucleus</location>
    </subcellularLocation>
</comment>
<evidence type="ECO:0000256" key="6">
    <source>
        <dbReference type="ARBA" id="ARBA00022833"/>
    </source>
</evidence>
<accession>A0A401SLI8</accession>
<feature type="compositionally biased region" description="Low complexity" evidence="14">
    <location>
        <begin position="207"/>
        <end position="219"/>
    </location>
</feature>
<keyword evidence="6 13" id="KW-0862">Zinc</keyword>